<evidence type="ECO:0000313" key="1">
    <source>
        <dbReference type="EMBL" id="HCW92619.1"/>
    </source>
</evidence>
<proteinExistence type="predicted"/>
<sequence length="63" mass="6993">LDNTGSRNKLCTAEAALPELFKAFNRQDPSASVEVTKKCHSDRNRALFHSGRWSGEISDVVCQ</sequence>
<feature type="non-terminal residue" evidence="1">
    <location>
        <position position="1"/>
    </location>
</feature>
<evidence type="ECO:0000313" key="2">
    <source>
        <dbReference type="Proteomes" id="UP000262325"/>
    </source>
</evidence>
<dbReference type="AlphaFoldDB" id="A0A3D5QBF4"/>
<reference evidence="1 2" key="1">
    <citation type="journal article" date="2018" name="Nat. Biotechnol.">
        <title>A standardized bacterial taxonomy based on genome phylogeny substantially revises the tree of life.</title>
        <authorList>
            <person name="Parks D.H."/>
            <person name="Chuvochina M."/>
            <person name="Waite D.W."/>
            <person name="Rinke C."/>
            <person name="Skarshewski A."/>
            <person name="Chaumeil P.A."/>
            <person name="Hugenholtz P."/>
        </authorList>
    </citation>
    <scope>NUCLEOTIDE SEQUENCE [LARGE SCALE GENOMIC DNA]</scope>
    <source>
        <strain evidence="1">UBA8672</strain>
    </source>
</reference>
<name>A0A3D5QBF4_FLESI</name>
<comment type="caution">
    <text evidence="1">The sequence shown here is derived from an EMBL/GenBank/DDBJ whole genome shotgun (WGS) entry which is preliminary data.</text>
</comment>
<dbReference type="Proteomes" id="UP000262325">
    <property type="component" value="Unassembled WGS sequence"/>
</dbReference>
<accession>A0A3D5QBF4</accession>
<organism evidence="1 2">
    <name type="scientific">Flexistipes sinusarabici</name>
    <dbReference type="NCBI Taxonomy" id="2352"/>
    <lineage>
        <taxon>Bacteria</taxon>
        <taxon>Pseudomonadati</taxon>
        <taxon>Deferribacterota</taxon>
        <taxon>Deferribacteres</taxon>
        <taxon>Deferribacterales</taxon>
        <taxon>Flexistipitaceae</taxon>
        <taxon>Flexistipes</taxon>
    </lineage>
</organism>
<dbReference type="EMBL" id="DPPF01000063">
    <property type="protein sequence ID" value="HCW92619.1"/>
    <property type="molecule type" value="Genomic_DNA"/>
</dbReference>
<gene>
    <name evidence="1" type="ORF">DHM44_02950</name>
</gene>
<protein>
    <submittedName>
        <fullName evidence="1">Uncharacterized protein</fullName>
    </submittedName>
</protein>